<protein>
    <submittedName>
        <fullName evidence="2">Uncharacterized protein</fullName>
    </submittedName>
</protein>
<keyword evidence="3" id="KW-1185">Reference proteome</keyword>
<name>A0A8X6YJY0_9ARAC</name>
<feature type="region of interest" description="Disordered" evidence="1">
    <location>
        <begin position="84"/>
        <end position="130"/>
    </location>
</feature>
<feature type="compositionally biased region" description="Polar residues" evidence="1">
    <location>
        <begin position="100"/>
        <end position="110"/>
    </location>
</feature>
<accession>A0A8X6YJY0</accession>
<organism evidence="2 3">
    <name type="scientific">Trichonephila inaurata madagascariensis</name>
    <dbReference type="NCBI Taxonomy" id="2747483"/>
    <lineage>
        <taxon>Eukaryota</taxon>
        <taxon>Metazoa</taxon>
        <taxon>Ecdysozoa</taxon>
        <taxon>Arthropoda</taxon>
        <taxon>Chelicerata</taxon>
        <taxon>Arachnida</taxon>
        <taxon>Araneae</taxon>
        <taxon>Araneomorphae</taxon>
        <taxon>Entelegynae</taxon>
        <taxon>Araneoidea</taxon>
        <taxon>Nephilidae</taxon>
        <taxon>Trichonephila</taxon>
        <taxon>Trichonephila inaurata</taxon>
    </lineage>
</organism>
<dbReference type="EMBL" id="BMAV01020309">
    <property type="protein sequence ID" value="GFY73718.1"/>
    <property type="molecule type" value="Genomic_DNA"/>
</dbReference>
<dbReference type="Proteomes" id="UP000886998">
    <property type="component" value="Unassembled WGS sequence"/>
</dbReference>
<evidence type="ECO:0000313" key="3">
    <source>
        <dbReference type="Proteomes" id="UP000886998"/>
    </source>
</evidence>
<dbReference type="AlphaFoldDB" id="A0A8X6YJY0"/>
<evidence type="ECO:0000256" key="1">
    <source>
        <dbReference type="SAM" id="MobiDB-lite"/>
    </source>
</evidence>
<evidence type="ECO:0000313" key="2">
    <source>
        <dbReference type="EMBL" id="GFY73718.1"/>
    </source>
</evidence>
<reference evidence="2" key="1">
    <citation type="submission" date="2020-08" db="EMBL/GenBank/DDBJ databases">
        <title>Multicomponent nature underlies the extraordinary mechanical properties of spider dragline silk.</title>
        <authorList>
            <person name="Kono N."/>
            <person name="Nakamura H."/>
            <person name="Mori M."/>
            <person name="Yoshida Y."/>
            <person name="Ohtoshi R."/>
            <person name="Malay A.D."/>
            <person name="Moran D.A.P."/>
            <person name="Tomita M."/>
            <person name="Numata K."/>
            <person name="Arakawa K."/>
        </authorList>
    </citation>
    <scope>NUCLEOTIDE SEQUENCE</scope>
</reference>
<gene>
    <name evidence="2" type="ORF">TNIN_233081</name>
</gene>
<proteinExistence type="predicted"/>
<sequence>MHENVEKEVTWAPEEVGPDFDKDRITPELTRIYTNKDHLSIALIELRLRIQFRGSGVKEGLQRLEIWTTAQKWMTMHENVKNFLVSNPSPRRGKPRFRQGSRNSETYTNLHEQRPPVNSMVRVESAHSIS</sequence>
<comment type="caution">
    <text evidence="2">The sequence shown here is derived from an EMBL/GenBank/DDBJ whole genome shotgun (WGS) entry which is preliminary data.</text>
</comment>